<comment type="caution">
    <text evidence="1">The sequence shown here is derived from an EMBL/GenBank/DDBJ whole genome shotgun (WGS) entry which is preliminary data.</text>
</comment>
<dbReference type="AlphaFoldDB" id="A0A8S1UWE9"/>
<dbReference type="EMBL" id="CAJJDO010000050">
    <property type="protein sequence ID" value="CAD8169061.1"/>
    <property type="molecule type" value="Genomic_DNA"/>
</dbReference>
<accession>A0A8S1UWE9</accession>
<proteinExistence type="predicted"/>
<evidence type="ECO:0000313" key="2">
    <source>
        <dbReference type="Proteomes" id="UP000689195"/>
    </source>
</evidence>
<reference evidence="1" key="1">
    <citation type="submission" date="2021-01" db="EMBL/GenBank/DDBJ databases">
        <authorList>
            <consortium name="Genoscope - CEA"/>
            <person name="William W."/>
        </authorList>
    </citation>
    <scope>NUCLEOTIDE SEQUENCE</scope>
</reference>
<protein>
    <submittedName>
        <fullName evidence="1">Uncharacterized protein</fullName>
    </submittedName>
</protein>
<keyword evidence="2" id="KW-1185">Reference proteome</keyword>
<organism evidence="1 2">
    <name type="scientific">Paramecium pentaurelia</name>
    <dbReference type="NCBI Taxonomy" id="43138"/>
    <lineage>
        <taxon>Eukaryota</taxon>
        <taxon>Sar</taxon>
        <taxon>Alveolata</taxon>
        <taxon>Ciliophora</taxon>
        <taxon>Intramacronucleata</taxon>
        <taxon>Oligohymenophorea</taxon>
        <taxon>Peniculida</taxon>
        <taxon>Parameciidae</taxon>
        <taxon>Paramecium</taxon>
    </lineage>
</organism>
<gene>
    <name evidence="1" type="ORF">PPENT_87.1.T0500141</name>
</gene>
<dbReference type="Proteomes" id="UP000689195">
    <property type="component" value="Unassembled WGS sequence"/>
</dbReference>
<sequence>MIILNLPQNPIGNQLINVIFFIVFSFEELDRLAETLKKYPQVIVCEDDAVYHHGVFDDYLYFHILDVYNSSKIQIKECMYRNKRFI</sequence>
<evidence type="ECO:0000313" key="1">
    <source>
        <dbReference type="EMBL" id="CAD8169061.1"/>
    </source>
</evidence>
<name>A0A8S1UWE9_9CILI</name>